<dbReference type="GO" id="GO:0005975">
    <property type="term" value="P:carbohydrate metabolic process"/>
    <property type="evidence" value="ECO:0007669"/>
    <property type="project" value="InterPro"/>
</dbReference>
<dbReference type="AlphaFoldDB" id="A0A1Q2KZF5"/>
<dbReference type="InterPro" id="IPR011330">
    <property type="entry name" value="Glyco_hydro/deAcase_b/a-brl"/>
</dbReference>
<dbReference type="GO" id="GO:0046872">
    <property type="term" value="F:metal ion binding"/>
    <property type="evidence" value="ECO:0007669"/>
    <property type="project" value="UniProtKB-KW"/>
</dbReference>
<evidence type="ECO:0000256" key="1">
    <source>
        <dbReference type="ARBA" id="ARBA00022723"/>
    </source>
</evidence>
<sequence length="190" mass="22056">MTANSVSDSKSVILTFDDGPGKFLTQILDILKKEQVPAMFFWQTRLLYPQRPWQRVLNEGHVIGSHTVQHVDLTRRSGVEQLREIQRSLEQIEMVTGRRPRYFRPPFGQYNTNTITALRELDVLPVMWRIASLDWELKNDSRQIISNVTDNLEDGAIILLHELQQTVDVLPELIQAIKSQGYRFKLLDTN</sequence>
<dbReference type="RefSeq" id="WP_269750112.1">
    <property type="nucleotide sequence ID" value="NZ_CP019640.1"/>
</dbReference>
<dbReference type="CDD" id="cd10917">
    <property type="entry name" value="CE4_NodB_like_6s_7s"/>
    <property type="match status" value="1"/>
</dbReference>
<feature type="domain" description="NodB homology" evidence="3">
    <location>
        <begin position="10"/>
        <end position="185"/>
    </location>
</feature>
<evidence type="ECO:0000259" key="3">
    <source>
        <dbReference type="PROSITE" id="PS51677"/>
    </source>
</evidence>
<name>A0A1Q2KZF5_9BACL</name>
<evidence type="ECO:0000256" key="2">
    <source>
        <dbReference type="ARBA" id="ARBA00022801"/>
    </source>
</evidence>
<dbReference type="Pfam" id="PF01522">
    <property type="entry name" value="Polysacc_deac_1"/>
    <property type="match status" value="1"/>
</dbReference>
<dbReference type="GO" id="GO:0016020">
    <property type="term" value="C:membrane"/>
    <property type="evidence" value="ECO:0007669"/>
    <property type="project" value="TreeGrafter"/>
</dbReference>
<dbReference type="Gene3D" id="3.20.20.370">
    <property type="entry name" value="Glycoside hydrolase/deacetylase"/>
    <property type="match status" value="1"/>
</dbReference>
<evidence type="ECO:0000313" key="4">
    <source>
        <dbReference type="EMBL" id="AQQ53187.1"/>
    </source>
</evidence>
<keyword evidence="1" id="KW-0479">Metal-binding</keyword>
<evidence type="ECO:0000313" key="5">
    <source>
        <dbReference type="Proteomes" id="UP000188184"/>
    </source>
</evidence>
<accession>A0A1Q2KZF5</accession>
<keyword evidence="5" id="KW-1185">Reference proteome</keyword>
<gene>
    <name evidence="4" type="ORF">B0X71_08885</name>
</gene>
<dbReference type="SUPFAM" id="SSF88713">
    <property type="entry name" value="Glycoside hydrolase/deacetylase"/>
    <property type="match status" value="1"/>
</dbReference>
<dbReference type="KEGG" id="pmar:B0X71_08885"/>
<dbReference type="PANTHER" id="PTHR10587">
    <property type="entry name" value="GLYCOSYL TRANSFERASE-RELATED"/>
    <property type="match status" value="1"/>
</dbReference>
<dbReference type="PROSITE" id="PS51677">
    <property type="entry name" value="NODB"/>
    <property type="match status" value="1"/>
</dbReference>
<dbReference type="EMBL" id="CP019640">
    <property type="protein sequence ID" value="AQQ53187.1"/>
    <property type="molecule type" value="Genomic_DNA"/>
</dbReference>
<proteinExistence type="predicted"/>
<protein>
    <submittedName>
        <fullName evidence="4">Polysaccharide deacetylase</fullName>
    </submittedName>
</protein>
<dbReference type="PANTHER" id="PTHR10587:SF133">
    <property type="entry name" value="CHITIN DEACETYLASE 1-RELATED"/>
    <property type="match status" value="1"/>
</dbReference>
<organism evidence="4 5">
    <name type="scientific">Planococcus lenghuensis</name>
    <dbReference type="NCBI Taxonomy" id="2213202"/>
    <lineage>
        <taxon>Bacteria</taxon>
        <taxon>Bacillati</taxon>
        <taxon>Bacillota</taxon>
        <taxon>Bacilli</taxon>
        <taxon>Bacillales</taxon>
        <taxon>Caryophanaceae</taxon>
        <taxon>Planococcus</taxon>
    </lineage>
</organism>
<dbReference type="GO" id="GO:0016810">
    <property type="term" value="F:hydrolase activity, acting on carbon-nitrogen (but not peptide) bonds"/>
    <property type="evidence" value="ECO:0007669"/>
    <property type="project" value="InterPro"/>
</dbReference>
<dbReference type="InterPro" id="IPR002509">
    <property type="entry name" value="NODB_dom"/>
</dbReference>
<dbReference type="InterPro" id="IPR050248">
    <property type="entry name" value="Polysacc_deacetylase_ArnD"/>
</dbReference>
<reference evidence="4 5" key="1">
    <citation type="submission" date="2017-02" db="EMBL/GenBank/DDBJ databases">
        <title>The complete genomic sequence of a novel cold adapted crude oil-degrading bacterium Planococcus qaidamina Y42.</title>
        <authorList>
            <person name="Yang R."/>
        </authorList>
    </citation>
    <scope>NUCLEOTIDE SEQUENCE [LARGE SCALE GENOMIC DNA]</scope>
    <source>
        <strain evidence="4 5">Y42</strain>
    </source>
</reference>
<keyword evidence="2" id="KW-0378">Hydrolase</keyword>
<dbReference type="Proteomes" id="UP000188184">
    <property type="component" value="Chromosome"/>
</dbReference>